<accession>L7U966</accession>
<keyword evidence="1" id="KW-1133">Transmembrane helix</keyword>
<sequence>MLLLAASSRSSGLPPWLAIAFFVVFFVGMTGLSSLVGGWYRLGRRYATKRALPDTNIRGITVRVGLSNYRGAVTVGADEEGLYLSPMFLMRPFHPPLRIPWAALRARTRRSDWTYFGKSFDRMEVGPERIVVHIESLVMDGFVRYLPPLG</sequence>
<dbReference type="eggNOG" id="ENOG5033GH9">
    <property type="taxonomic scope" value="Bacteria"/>
</dbReference>
<dbReference type="AlphaFoldDB" id="L7U966"/>
<dbReference type="HOGENOM" id="CLU_125354_0_0_7"/>
<evidence type="ECO:0000313" key="3">
    <source>
        <dbReference type="Proteomes" id="UP000011131"/>
    </source>
</evidence>
<keyword evidence="1" id="KW-0812">Transmembrane</keyword>
<gene>
    <name evidence="2" type="ordered locus">MYSTI_03331</name>
</gene>
<dbReference type="EMBL" id="CP004025">
    <property type="protein sequence ID" value="AGC44643.1"/>
    <property type="molecule type" value="Genomic_DNA"/>
</dbReference>
<reference evidence="2 3" key="1">
    <citation type="journal article" date="2013" name="Genome Announc.">
        <title>Complete genome sequence of Myxococcus stipitatus strain DSM 14675, a fruiting myxobacterium.</title>
        <authorList>
            <person name="Huntley S."/>
            <person name="Kneip S."/>
            <person name="Treuner-Lange A."/>
            <person name="Sogaard-Andersen L."/>
        </authorList>
    </citation>
    <scope>NUCLEOTIDE SEQUENCE [LARGE SCALE GENOMIC DNA]</scope>
    <source>
        <strain evidence="3">DSM 14675 / JCM 12634 / Mx s8</strain>
    </source>
</reference>
<keyword evidence="1" id="KW-0472">Membrane</keyword>
<name>L7U966_MYXSD</name>
<dbReference type="Proteomes" id="UP000011131">
    <property type="component" value="Chromosome"/>
</dbReference>
<feature type="transmembrane region" description="Helical" evidence="1">
    <location>
        <begin position="16"/>
        <end position="40"/>
    </location>
</feature>
<organism evidence="2 3">
    <name type="scientific">Myxococcus stipitatus (strain DSM 14675 / JCM 12634 / Mx s8)</name>
    <dbReference type="NCBI Taxonomy" id="1278073"/>
    <lineage>
        <taxon>Bacteria</taxon>
        <taxon>Pseudomonadati</taxon>
        <taxon>Myxococcota</taxon>
        <taxon>Myxococcia</taxon>
        <taxon>Myxococcales</taxon>
        <taxon>Cystobacterineae</taxon>
        <taxon>Myxococcaceae</taxon>
        <taxon>Myxococcus</taxon>
    </lineage>
</organism>
<evidence type="ECO:0000313" key="2">
    <source>
        <dbReference type="EMBL" id="AGC44643.1"/>
    </source>
</evidence>
<protein>
    <submittedName>
        <fullName evidence="2">Uncharacterized protein</fullName>
    </submittedName>
</protein>
<evidence type="ECO:0000256" key="1">
    <source>
        <dbReference type="SAM" id="Phobius"/>
    </source>
</evidence>
<proteinExistence type="predicted"/>
<dbReference type="OrthoDB" id="5383389at2"/>
<keyword evidence="3" id="KW-1185">Reference proteome</keyword>
<dbReference type="RefSeq" id="WP_015348904.1">
    <property type="nucleotide sequence ID" value="NC_020126.1"/>
</dbReference>
<dbReference type="PATRIC" id="fig|1278073.3.peg.3389"/>
<dbReference type="STRING" id="1278073.MYSTI_03331"/>
<dbReference type="KEGG" id="msd:MYSTI_03331"/>